<proteinExistence type="predicted"/>
<dbReference type="RefSeq" id="WP_310307741.1">
    <property type="nucleotide sequence ID" value="NZ_JAVDWE010000002.1"/>
</dbReference>
<keyword evidence="3" id="KW-1185">Reference proteome</keyword>
<evidence type="ECO:0000256" key="1">
    <source>
        <dbReference type="SAM" id="MobiDB-lite"/>
    </source>
</evidence>
<evidence type="ECO:0000313" key="2">
    <source>
        <dbReference type="EMBL" id="MDR7093479.1"/>
    </source>
</evidence>
<accession>A0ABU1V7Q0</accession>
<evidence type="ECO:0000313" key="3">
    <source>
        <dbReference type="Proteomes" id="UP001265550"/>
    </source>
</evidence>
<feature type="region of interest" description="Disordered" evidence="1">
    <location>
        <begin position="1"/>
        <end position="43"/>
    </location>
</feature>
<name>A0ABU1V7Q0_9BURK</name>
<organism evidence="2 3">
    <name type="scientific">Hydrogenophaga laconesensis</name>
    <dbReference type="NCBI Taxonomy" id="1805971"/>
    <lineage>
        <taxon>Bacteria</taxon>
        <taxon>Pseudomonadati</taxon>
        <taxon>Pseudomonadota</taxon>
        <taxon>Betaproteobacteria</taxon>
        <taxon>Burkholderiales</taxon>
        <taxon>Comamonadaceae</taxon>
        <taxon>Hydrogenophaga</taxon>
    </lineage>
</organism>
<gene>
    <name evidence="2" type="ORF">J2X09_001211</name>
</gene>
<reference evidence="2 3" key="1">
    <citation type="submission" date="2023-07" db="EMBL/GenBank/DDBJ databases">
        <title>Sorghum-associated microbial communities from plants grown in Nebraska, USA.</title>
        <authorList>
            <person name="Schachtman D."/>
        </authorList>
    </citation>
    <scope>NUCLEOTIDE SEQUENCE [LARGE SCALE GENOMIC DNA]</scope>
    <source>
        <strain evidence="2 3">BE240</strain>
    </source>
</reference>
<protein>
    <submittedName>
        <fullName evidence="2">Uncharacterized protein</fullName>
    </submittedName>
</protein>
<comment type="caution">
    <text evidence="2">The sequence shown here is derived from an EMBL/GenBank/DDBJ whole genome shotgun (WGS) entry which is preliminary data.</text>
</comment>
<dbReference type="EMBL" id="JAVDWE010000002">
    <property type="protein sequence ID" value="MDR7093479.1"/>
    <property type="molecule type" value="Genomic_DNA"/>
</dbReference>
<sequence length="43" mass="4498">MKETTQVASDTGDAGTRFVPDIPPPIAATRTPEFVFPGEAAAH</sequence>
<dbReference type="Proteomes" id="UP001265550">
    <property type="component" value="Unassembled WGS sequence"/>
</dbReference>